<organism evidence="1 2">
    <name type="scientific">Dyella marensis</name>
    <dbReference type="NCBI Taxonomy" id="500610"/>
    <lineage>
        <taxon>Bacteria</taxon>
        <taxon>Pseudomonadati</taxon>
        <taxon>Pseudomonadota</taxon>
        <taxon>Gammaproteobacteria</taxon>
        <taxon>Lysobacterales</taxon>
        <taxon>Rhodanobacteraceae</taxon>
        <taxon>Dyella</taxon>
    </lineage>
</organism>
<evidence type="ECO:0000313" key="1">
    <source>
        <dbReference type="EMBL" id="SFE96139.1"/>
    </source>
</evidence>
<gene>
    <name evidence="1" type="ORF">SAMN02799615_02092</name>
</gene>
<keyword evidence="2" id="KW-1185">Reference proteome</keyword>
<dbReference type="EMBL" id="FONH01000005">
    <property type="protein sequence ID" value="SFE96139.1"/>
    <property type="molecule type" value="Genomic_DNA"/>
</dbReference>
<reference evidence="2" key="1">
    <citation type="submission" date="2016-10" db="EMBL/GenBank/DDBJ databases">
        <authorList>
            <person name="Varghese N."/>
            <person name="Submissions S."/>
        </authorList>
    </citation>
    <scope>NUCLEOTIDE SEQUENCE [LARGE SCALE GENOMIC DNA]</scope>
    <source>
        <strain evidence="2">UNC178MFTsu3.1</strain>
    </source>
</reference>
<evidence type="ECO:0000313" key="2">
    <source>
        <dbReference type="Proteomes" id="UP000199477"/>
    </source>
</evidence>
<dbReference type="AlphaFoldDB" id="A0A1I2ETK4"/>
<name>A0A1I2ETK4_9GAMM</name>
<accession>A0A1I2ETK4</accession>
<dbReference type="Proteomes" id="UP000199477">
    <property type="component" value="Unassembled WGS sequence"/>
</dbReference>
<dbReference type="RefSeq" id="WP_155964713.1">
    <property type="nucleotide sequence ID" value="NZ_FONH01000005.1"/>
</dbReference>
<sequence length="49" mass="5344">MSFFKQAWGRFAPAAGIALFFVSWIAPASKSTQSRGCDCGDYNPIPTPF</sequence>
<proteinExistence type="predicted"/>
<protein>
    <submittedName>
        <fullName evidence="1">Uncharacterized protein</fullName>
    </submittedName>
</protein>